<protein>
    <recommendedName>
        <fullName evidence="4">Fibrinogen C-terminal domain-containing protein</fullName>
    </recommendedName>
</protein>
<comment type="caution">
    <text evidence="2">The sequence shown here is derived from an EMBL/GenBank/DDBJ whole genome shotgun (WGS) entry which is preliminary data.</text>
</comment>
<evidence type="ECO:0000256" key="1">
    <source>
        <dbReference type="SAM" id="SignalP"/>
    </source>
</evidence>
<evidence type="ECO:0008006" key="4">
    <source>
        <dbReference type="Google" id="ProtNLM"/>
    </source>
</evidence>
<evidence type="ECO:0000313" key="2">
    <source>
        <dbReference type="EMBL" id="KAA1253082.1"/>
    </source>
</evidence>
<keyword evidence="1" id="KW-0732">Signal</keyword>
<dbReference type="EMBL" id="VUAA01000028">
    <property type="protein sequence ID" value="KAA1253082.1"/>
    <property type="molecule type" value="Genomic_DNA"/>
</dbReference>
<organism evidence="2 3">
    <name type="scientific">Vibrio cholerae</name>
    <dbReference type="NCBI Taxonomy" id="666"/>
    <lineage>
        <taxon>Bacteria</taxon>
        <taxon>Pseudomonadati</taxon>
        <taxon>Pseudomonadota</taxon>
        <taxon>Gammaproteobacteria</taxon>
        <taxon>Vibrionales</taxon>
        <taxon>Vibrionaceae</taxon>
        <taxon>Vibrio</taxon>
    </lineage>
</organism>
<dbReference type="AlphaFoldDB" id="A0A5Q6PDX2"/>
<evidence type="ECO:0000313" key="3">
    <source>
        <dbReference type="Proteomes" id="UP000323225"/>
    </source>
</evidence>
<feature type="chain" id="PRO_5031235862" description="Fibrinogen C-terminal domain-containing protein" evidence="1">
    <location>
        <begin position="27"/>
        <end position="411"/>
    </location>
</feature>
<feature type="signal peptide" evidence="1">
    <location>
        <begin position="1"/>
        <end position="26"/>
    </location>
</feature>
<proteinExistence type="predicted"/>
<accession>A0A5Q6PDX2</accession>
<dbReference type="Proteomes" id="UP000323225">
    <property type="component" value="Unassembled WGS sequence"/>
</dbReference>
<gene>
    <name evidence="2" type="ORF">F0M16_19260</name>
</gene>
<reference evidence="2 3" key="1">
    <citation type="submission" date="2019-09" db="EMBL/GenBank/DDBJ databases">
        <authorList>
            <person name="Kritzky A."/>
            <person name="Schelkanova E.Y."/>
            <person name="Alkhova Z.V."/>
            <person name="Smirnova N.I."/>
        </authorList>
    </citation>
    <scope>NUCLEOTIDE SEQUENCE [LARGE SCALE GENOMIC DNA]</scope>
    <source>
        <strain evidence="2 3">M1526</strain>
    </source>
</reference>
<name>A0A5Q6PDX2_VIBCL</name>
<sequence>MITNMSAHKRLLAIAILATLNSHAIASEESGVGDGDYFIKIHVAETLSYWDDGGTRATTWKKYGEPYNCNDWSSFVSSAEPGTSYLQQATCSQDEKRTVTYISQDRFSDAVMEQEEIETRTVDLTLARSVNVVSDGFKDVSAPFDCSNWEADSSKPFSKAEYHRIQQCSVNQSATLKHMIDGLEAFSVAQEQVAIKDIQETRARDNRSCLTLLEQDSSLKNDVYPLKGASYQCDMAGGGWTLVNYTDLSSGNYGDFSKTSLGGNTALWAIFHSHANGSYQDRKFYTNTGNLPWSQAKITFKAELFSSVDSYSNIHGGAVNRDDVINGMFFDGLSITTDSGKLVHVVTNHDNASRRRQLGIPDSKSFIGSGTHSFTFDNGSITTDRLKLRGIADQYYSDEAVGFSQYVVWLK</sequence>